<dbReference type="Pfam" id="PF04405">
    <property type="entry name" value="ScdA_N"/>
    <property type="match status" value="1"/>
</dbReference>
<evidence type="ECO:0000256" key="4">
    <source>
        <dbReference type="ARBA" id="ARBA00023004"/>
    </source>
</evidence>
<protein>
    <submittedName>
        <fullName evidence="6">Regulator of cell morphogenesis and NO signaling</fullName>
    </submittedName>
</protein>
<evidence type="ECO:0000256" key="1">
    <source>
        <dbReference type="ARBA" id="ARBA00004496"/>
    </source>
</evidence>
<accession>A0A1I2C435</accession>
<keyword evidence="4" id="KW-0408">Iron</keyword>
<proteinExistence type="predicted"/>
<evidence type="ECO:0000313" key="6">
    <source>
        <dbReference type="EMBL" id="SFE63087.1"/>
    </source>
</evidence>
<dbReference type="InterPro" id="IPR019903">
    <property type="entry name" value="RIC_family"/>
</dbReference>
<dbReference type="InterPro" id="IPR038062">
    <property type="entry name" value="ScdA-like_N_sf"/>
</dbReference>
<dbReference type="PANTHER" id="PTHR36438:SF1">
    <property type="entry name" value="IRON-SULFUR CLUSTER REPAIR PROTEIN YTFE"/>
    <property type="match status" value="1"/>
</dbReference>
<dbReference type="GO" id="GO:0046872">
    <property type="term" value="F:metal ion binding"/>
    <property type="evidence" value="ECO:0007669"/>
    <property type="project" value="UniProtKB-KW"/>
</dbReference>
<dbReference type="NCBIfam" id="TIGR03652">
    <property type="entry name" value="FeS_repair_RIC"/>
    <property type="match status" value="1"/>
</dbReference>
<dbReference type="AlphaFoldDB" id="A0A1I2C435"/>
<reference evidence="7" key="1">
    <citation type="submission" date="2016-10" db="EMBL/GenBank/DDBJ databases">
        <authorList>
            <person name="Varghese N."/>
            <person name="Submissions S."/>
        </authorList>
    </citation>
    <scope>NUCLEOTIDE SEQUENCE [LARGE SCALE GENOMIC DNA]</scope>
    <source>
        <strain evidence="7">CGMCC 1.10223</strain>
    </source>
</reference>
<keyword evidence="2" id="KW-0963">Cytoplasm</keyword>
<feature type="domain" description="Hemerythrin-like" evidence="5">
    <location>
        <begin position="85"/>
        <end position="230"/>
    </location>
</feature>
<evidence type="ECO:0000313" key="7">
    <source>
        <dbReference type="Proteomes" id="UP000183410"/>
    </source>
</evidence>
<dbReference type="EMBL" id="FONN01000004">
    <property type="protein sequence ID" value="SFE63087.1"/>
    <property type="molecule type" value="Genomic_DNA"/>
</dbReference>
<dbReference type="PANTHER" id="PTHR36438">
    <property type="entry name" value="IRON-SULFUR CLUSTER REPAIR PROTEIN YTFE"/>
    <property type="match status" value="1"/>
</dbReference>
<dbReference type="SUPFAM" id="SSF140683">
    <property type="entry name" value="SP0561-like"/>
    <property type="match status" value="1"/>
</dbReference>
<evidence type="ECO:0000256" key="2">
    <source>
        <dbReference type="ARBA" id="ARBA00022490"/>
    </source>
</evidence>
<dbReference type="InterPro" id="IPR012312">
    <property type="entry name" value="Hemerythrin-like"/>
</dbReference>
<dbReference type="Proteomes" id="UP000183410">
    <property type="component" value="Unassembled WGS sequence"/>
</dbReference>
<gene>
    <name evidence="6" type="ORF">SAMN04487969_104263</name>
</gene>
<dbReference type="Pfam" id="PF01814">
    <property type="entry name" value="Hemerythrin"/>
    <property type="match status" value="1"/>
</dbReference>
<keyword evidence="3" id="KW-0479">Metal-binding</keyword>
<dbReference type="RefSeq" id="WP_046233441.1">
    <property type="nucleotide sequence ID" value="NZ_FONN01000004.1"/>
</dbReference>
<evidence type="ECO:0000256" key="3">
    <source>
        <dbReference type="ARBA" id="ARBA00022723"/>
    </source>
</evidence>
<dbReference type="Gene3D" id="1.20.120.520">
    <property type="entry name" value="nmb1532 protein domain like"/>
    <property type="match status" value="1"/>
</dbReference>
<name>A0A1I2C435_9BACL</name>
<organism evidence="6 7">
    <name type="scientific">Paenibacillus algorifonticola</name>
    <dbReference type="NCBI Taxonomy" id="684063"/>
    <lineage>
        <taxon>Bacteria</taxon>
        <taxon>Bacillati</taxon>
        <taxon>Bacillota</taxon>
        <taxon>Bacilli</taxon>
        <taxon>Bacillales</taxon>
        <taxon>Paenibacillaceae</taxon>
        <taxon>Paenibacillus</taxon>
    </lineage>
</organism>
<evidence type="ECO:0000259" key="5">
    <source>
        <dbReference type="Pfam" id="PF01814"/>
    </source>
</evidence>
<keyword evidence="7" id="KW-1185">Reference proteome</keyword>
<dbReference type="GO" id="GO:0005737">
    <property type="term" value="C:cytoplasm"/>
    <property type="evidence" value="ECO:0007669"/>
    <property type="project" value="UniProtKB-SubCell"/>
</dbReference>
<dbReference type="OrthoDB" id="9797132at2"/>
<comment type="subcellular location">
    <subcellularLocation>
        <location evidence="1">Cytoplasm</location>
    </subcellularLocation>
</comment>
<sequence length="235" mass="27352">MTTFNGTEKIGEIVTRYPGASNLFRAYNIDFCCGGNRSLHTALRQLGTDEALFLTALNENYAEASKHKGEDIDWSSRPYTELIEHVIQTHHVYVQQELPLLSEFTTKILRVHGHKQADVLPRLHRLFHEMKLELEQHLIDEEEQIFPLIRQYEQEPSPELHQKLTAAIMELESEHSQVGDLLKEMRAVTHHYELPEGACRTYTLTFQKLEELETDLFQHIHLENNILFPRVLQSA</sequence>